<evidence type="ECO:0000313" key="1">
    <source>
        <dbReference type="EMBL" id="ASC69635.1"/>
    </source>
</evidence>
<dbReference type="AlphaFoldDB" id="A0A1Z3HH80"/>
<reference evidence="1 2" key="1">
    <citation type="journal article" date="2016" name="Biochim. Biophys. Acta">
        <title>Characterization of red-shifted phycobilisomes isolated from the chlorophyll f-containing cyanobacterium Halomicronema hongdechloris.</title>
        <authorList>
            <person name="Li Y."/>
            <person name="Lin Y."/>
            <person name="Garvey C.J."/>
            <person name="Birch D."/>
            <person name="Corkery R.W."/>
            <person name="Loughlin P.C."/>
            <person name="Scheer H."/>
            <person name="Willows R.D."/>
            <person name="Chen M."/>
        </authorList>
    </citation>
    <scope>NUCLEOTIDE SEQUENCE [LARGE SCALE GENOMIC DNA]</scope>
    <source>
        <strain evidence="1 2">C2206</strain>
    </source>
</reference>
<name>A0A1Z3HH80_9CYAN</name>
<proteinExistence type="predicted"/>
<sequence length="83" mass="9032">MDEQQTEDTKASFTCTAMLTSPHEARQVLVTYIISKKHVFGICRSSNVPGWEKRMLMPSGGLTDILAEEWTGQDNALAGGSGT</sequence>
<dbReference type="Proteomes" id="UP000191901">
    <property type="component" value="Chromosome"/>
</dbReference>
<gene>
    <name evidence="1" type="ORF">XM38_005640</name>
</gene>
<keyword evidence="2" id="KW-1185">Reference proteome</keyword>
<protein>
    <submittedName>
        <fullName evidence="1">Uncharacterized protein</fullName>
    </submittedName>
</protein>
<accession>A0A1Z3HH80</accession>
<organism evidence="1 2">
    <name type="scientific">Halomicronema hongdechloris C2206</name>
    <dbReference type="NCBI Taxonomy" id="1641165"/>
    <lineage>
        <taxon>Bacteria</taxon>
        <taxon>Bacillati</taxon>
        <taxon>Cyanobacteriota</taxon>
        <taxon>Cyanophyceae</taxon>
        <taxon>Nodosilineales</taxon>
        <taxon>Nodosilineaceae</taxon>
        <taxon>Halomicronema</taxon>
    </lineage>
</organism>
<dbReference type="EMBL" id="CP021983">
    <property type="protein sequence ID" value="ASC69635.1"/>
    <property type="molecule type" value="Genomic_DNA"/>
</dbReference>
<evidence type="ECO:0000313" key="2">
    <source>
        <dbReference type="Proteomes" id="UP000191901"/>
    </source>
</evidence>
<dbReference type="KEGG" id="hhg:XM38_005640"/>